<proteinExistence type="predicted"/>
<dbReference type="SUPFAM" id="SSF52058">
    <property type="entry name" value="L domain-like"/>
    <property type="match status" value="1"/>
</dbReference>
<dbReference type="InterPro" id="IPR032675">
    <property type="entry name" value="LRR_dom_sf"/>
</dbReference>
<dbReference type="Pfam" id="PF25019">
    <property type="entry name" value="LRR_R13L1-DRL21"/>
    <property type="match status" value="2"/>
</dbReference>
<dbReference type="Proteomes" id="UP001154282">
    <property type="component" value="Unassembled WGS sequence"/>
</dbReference>
<name>A0AAV0REV7_9ROSI</name>
<dbReference type="PANTHER" id="PTHR47186:SF13">
    <property type="entry name" value="DISEASE RESISTANCE PROTEIN RGA3"/>
    <property type="match status" value="1"/>
</dbReference>
<dbReference type="Gene3D" id="3.80.10.10">
    <property type="entry name" value="Ribonuclease Inhibitor"/>
    <property type="match status" value="3"/>
</dbReference>
<comment type="caution">
    <text evidence="2">The sequence shown here is derived from an EMBL/GenBank/DDBJ whole genome shotgun (WGS) entry which is preliminary data.</text>
</comment>
<accession>A0AAV0REV7</accession>
<reference evidence="2" key="1">
    <citation type="submission" date="2022-08" db="EMBL/GenBank/DDBJ databases">
        <authorList>
            <person name="Gutierrez-Valencia J."/>
        </authorList>
    </citation>
    <scope>NUCLEOTIDE SEQUENCE</scope>
</reference>
<protein>
    <recommendedName>
        <fullName evidence="1">R13L1/DRL21-like LRR repeat region domain-containing protein</fullName>
    </recommendedName>
</protein>
<sequence length="663" mass="75567">MDGLGNMSTCTMHDLMHDLAGWIAGEKIIVTSSLTILKNIPSKTRHLFIMGDGDQREEDHVGDGLGNASQVRTLVCWKTLTRNEVQQVINNFIRLRVLRFVCRDPDLDWSILDAFTSINFDKLKHLRFLAFNCEGRKGLPNSISNLVNLQVLELSASKSLEELPKDIEKLVNLKHLELDAVYAGYGTHMPKGIGKLKFLARLPMFIVGKRSSSIDELKGLNALCGELTIRDLGDAESPRTGVYVLNEKQHLQSLVLDWGRYYDVDGDVTSLSIHHEGIWEMLKPHLNLKKLAIQRSYEVVKIPNWLSGLTNLVEFSLQDCEQCEYLAPQIQQMPSLKRLTIRNCPLLKGIEEEDCEWPRFRCLADLRIHSCPRLTRLPTFPTVEGELKLVAVSLAPLARTMKMKSSSALVHPLSKLTKLSLETIDDDFESLSYHDSSSCLVSLQELRIWRCRGGVKLPSSLCSSASLTLIRLKECEMVEYLPPLHGLPSLKELTIRNCPNLKGCWWKKKEREDEEWPRFPCLLALYIEDCPNLTRIPLFPTVERLMLERTSSEALVRTLKMQRTALDRPLSNLKNLTLWGMNELEFLPEEGLCNLTSLRNFEIYSCPKLATLPPAMRHLTSLYRLYIRDCPQLTIRCGKGEGEDWPNISHIPRITLNFNKLQG</sequence>
<evidence type="ECO:0000313" key="3">
    <source>
        <dbReference type="Proteomes" id="UP001154282"/>
    </source>
</evidence>
<keyword evidence="3" id="KW-1185">Reference proteome</keyword>
<evidence type="ECO:0000259" key="1">
    <source>
        <dbReference type="Pfam" id="PF25019"/>
    </source>
</evidence>
<organism evidence="2 3">
    <name type="scientific">Linum tenue</name>
    <dbReference type="NCBI Taxonomy" id="586396"/>
    <lineage>
        <taxon>Eukaryota</taxon>
        <taxon>Viridiplantae</taxon>
        <taxon>Streptophyta</taxon>
        <taxon>Embryophyta</taxon>
        <taxon>Tracheophyta</taxon>
        <taxon>Spermatophyta</taxon>
        <taxon>Magnoliopsida</taxon>
        <taxon>eudicotyledons</taxon>
        <taxon>Gunneridae</taxon>
        <taxon>Pentapetalae</taxon>
        <taxon>rosids</taxon>
        <taxon>fabids</taxon>
        <taxon>Malpighiales</taxon>
        <taxon>Linaceae</taxon>
        <taxon>Linum</taxon>
    </lineage>
</organism>
<dbReference type="PANTHER" id="PTHR47186">
    <property type="entry name" value="LEUCINE-RICH REPEAT-CONTAINING PROTEIN 57"/>
    <property type="match status" value="1"/>
</dbReference>
<dbReference type="AlphaFoldDB" id="A0AAV0REV7"/>
<dbReference type="EMBL" id="CAMGYJ010000010">
    <property type="protein sequence ID" value="CAI0554983.1"/>
    <property type="molecule type" value="Genomic_DNA"/>
</dbReference>
<gene>
    <name evidence="2" type="ORF">LITE_LOCUS47408</name>
</gene>
<evidence type="ECO:0000313" key="2">
    <source>
        <dbReference type="EMBL" id="CAI0554983.1"/>
    </source>
</evidence>
<dbReference type="InterPro" id="IPR056789">
    <property type="entry name" value="LRR_R13L1-DRL21"/>
</dbReference>
<feature type="domain" description="R13L1/DRL21-like LRR repeat region" evidence="1">
    <location>
        <begin position="442"/>
        <end position="498"/>
    </location>
</feature>
<feature type="domain" description="R13L1/DRL21-like LRR repeat region" evidence="1">
    <location>
        <begin position="214"/>
        <end position="344"/>
    </location>
</feature>